<reference evidence="8" key="1">
    <citation type="submission" date="2021-03" db="EMBL/GenBank/DDBJ databases">
        <title>novel species isolated from a fishpond in China.</title>
        <authorList>
            <person name="Lu H."/>
            <person name="Cai Z."/>
        </authorList>
    </citation>
    <scope>NUCLEOTIDE SEQUENCE</scope>
    <source>
        <strain evidence="8">JCM 30855</strain>
    </source>
</reference>
<evidence type="ECO:0000256" key="6">
    <source>
        <dbReference type="SAM" id="Phobius"/>
    </source>
</evidence>
<dbReference type="PROSITE" id="PS50156">
    <property type="entry name" value="SSD"/>
    <property type="match status" value="1"/>
</dbReference>
<dbReference type="Proteomes" id="UP000664654">
    <property type="component" value="Unassembled WGS sequence"/>
</dbReference>
<evidence type="ECO:0000259" key="7">
    <source>
        <dbReference type="PROSITE" id="PS50156"/>
    </source>
</evidence>
<evidence type="ECO:0000313" key="8">
    <source>
        <dbReference type="EMBL" id="MBN7826228.1"/>
    </source>
</evidence>
<proteinExistence type="predicted"/>
<feature type="transmembrane region" description="Helical" evidence="6">
    <location>
        <begin position="313"/>
        <end position="338"/>
    </location>
</feature>
<sequence>MKTIWLNTILNRPWLTMLTVMLVILASAFGAKNLYFRGDYKIFFAQDNPQLQAYEKMQTVFSKNENASIIIAPESGQVFNPQTLQLISEMTEAAWQTPYSTRVDSIANFQHTRAEGDDLIVEDLLFDVQNMTAEEIEQAREVAVTEPNLVGRMISPQAHVAMINITVQMPEEDKTNKVMETADYVQQLSAQFAERYPGHDFYHTGVVFMNNSFASEAKHDAETLVPIMFLVIILVMWGLLRSFTATLATLLVIVTAIAATMGISGWLGIFLSTATVNVPTLVMTLAVADCIHVISSMFYGLREGRSKSEALHYAMRINLMPIFITSATTAIGFLTLNFSDVPILNDLGNLTAIGVMLAFALSVTLLPALLLVLPMRVASRQQMKNGSMEKLGDWVIRHHKRLLPISLVLVVISVAAIFNNEVNDIATDYFDKTTAFRQSTEFQEANLSGMSTMDFALYLDEPTALNKPQNLQLIADFSTWLREQPEVDHVASISDTFKRLNKNMHGDNPEYYRLPQERELAAQYLLLYEMSLPFGLDLNNQINLDKSATRINVTLENLGSKQITAFEQRALDWIASQGRPEVAVEAASPSLMFGHIGERNMSSMIEGTLIALVLISGLLVFALRSWRMGMISLLPNLLPAAIGFGIWGLYSGQINMGLSVVLSMALGIIVDDTVHFLSKYRLARGEGKDAEQAVRYAFSSVGRALWITTLVLVTGFSVLAMSTFALNADMGLLTGIIILVALAVDFLFLPPFLMVFDKKSTKEDKADETDKSLQGA</sequence>
<protein>
    <submittedName>
        <fullName evidence="8">MMPL family transporter</fullName>
    </submittedName>
</protein>
<dbReference type="PANTHER" id="PTHR33406:SF12">
    <property type="entry name" value="BLR2997 PROTEIN"/>
    <property type="match status" value="1"/>
</dbReference>
<gene>
    <name evidence="8" type="ORF">J0A66_13415</name>
</gene>
<keyword evidence="2" id="KW-1003">Cell membrane</keyword>
<comment type="caution">
    <text evidence="8">The sequence shown here is derived from an EMBL/GenBank/DDBJ whole genome shotgun (WGS) entry which is preliminary data.</text>
</comment>
<dbReference type="GO" id="GO:0005886">
    <property type="term" value="C:plasma membrane"/>
    <property type="evidence" value="ECO:0007669"/>
    <property type="project" value="UniProtKB-SubCell"/>
</dbReference>
<keyword evidence="5 6" id="KW-0472">Membrane</keyword>
<evidence type="ECO:0000256" key="2">
    <source>
        <dbReference type="ARBA" id="ARBA00022475"/>
    </source>
</evidence>
<keyword evidence="9" id="KW-1185">Reference proteome</keyword>
<evidence type="ECO:0000256" key="4">
    <source>
        <dbReference type="ARBA" id="ARBA00022989"/>
    </source>
</evidence>
<dbReference type="AlphaFoldDB" id="A0A939IND1"/>
<feature type="transmembrane region" description="Helical" evidence="6">
    <location>
        <begin position="604"/>
        <end position="623"/>
    </location>
</feature>
<dbReference type="SUPFAM" id="SSF82866">
    <property type="entry name" value="Multidrug efflux transporter AcrB transmembrane domain"/>
    <property type="match status" value="2"/>
</dbReference>
<feature type="domain" description="SSD" evidence="7">
    <location>
        <begin position="247"/>
        <end position="372"/>
    </location>
</feature>
<dbReference type="InterPro" id="IPR050545">
    <property type="entry name" value="Mycobact_MmpL"/>
</dbReference>
<evidence type="ECO:0000256" key="1">
    <source>
        <dbReference type="ARBA" id="ARBA00004651"/>
    </source>
</evidence>
<dbReference type="PANTHER" id="PTHR33406">
    <property type="entry name" value="MEMBRANE PROTEIN MJ1562-RELATED"/>
    <property type="match status" value="1"/>
</dbReference>
<evidence type="ECO:0000256" key="3">
    <source>
        <dbReference type="ARBA" id="ARBA00022692"/>
    </source>
</evidence>
<feature type="transmembrane region" description="Helical" evidence="6">
    <location>
        <begin position="223"/>
        <end position="240"/>
    </location>
</feature>
<evidence type="ECO:0000256" key="5">
    <source>
        <dbReference type="ARBA" id="ARBA00023136"/>
    </source>
</evidence>
<name>A0A939IND1_9ALTE</name>
<feature type="transmembrane region" description="Helical" evidence="6">
    <location>
        <begin position="402"/>
        <end position="418"/>
    </location>
</feature>
<feature type="transmembrane region" description="Helical" evidence="6">
    <location>
        <begin position="247"/>
        <end position="269"/>
    </location>
</feature>
<feature type="transmembrane region" description="Helical" evidence="6">
    <location>
        <begin position="630"/>
        <end position="650"/>
    </location>
</feature>
<accession>A0A939IND1</accession>
<keyword evidence="4 6" id="KW-1133">Transmembrane helix</keyword>
<dbReference type="RefSeq" id="WP_206574343.1">
    <property type="nucleotide sequence ID" value="NZ_JAFKCV010000007.1"/>
</dbReference>
<feature type="transmembrane region" description="Helical" evidence="6">
    <location>
        <begin position="350"/>
        <end position="373"/>
    </location>
</feature>
<feature type="transmembrane region" description="Helical" evidence="6">
    <location>
        <begin position="704"/>
        <end position="726"/>
    </location>
</feature>
<feature type="transmembrane region" description="Helical" evidence="6">
    <location>
        <begin position="732"/>
        <end position="756"/>
    </location>
</feature>
<comment type="subcellular location">
    <subcellularLocation>
        <location evidence="1">Cell membrane</location>
        <topology evidence="1">Multi-pass membrane protein</topology>
    </subcellularLocation>
</comment>
<evidence type="ECO:0000313" key="9">
    <source>
        <dbReference type="Proteomes" id="UP000664654"/>
    </source>
</evidence>
<dbReference type="InterPro" id="IPR004869">
    <property type="entry name" value="MMPL_dom"/>
</dbReference>
<feature type="transmembrane region" description="Helical" evidence="6">
    <location>
        <begin position="656"/>
        <end position="678"/>
    </location>
</feature>
<dbReference type="Pfam" id="PF03176">
    <property type="entry name" value="MMPL"/>
    <property type="match status" value="2"/>
</dbReference>
<dbReference type="EMBL" id="JAFKCV010000007">
    <property type="protein sequence ID" value="MBN7826228.1"/>
    <property type="molecule type" value="Genomic_DNA"/>
</dbReference>
<organism evidence="8 9">
    <name type="scientific">Bowmanella dokdonensis</name>
    <dbReference type="NCBI Taxonomy" id="751969"/>
    <lineage>
        <taxon>Bacteria</taxon>
        <taxon>Pseudomonadati</taxon>
        <taxon>Pseudomonadota</taxon>
        <taxon>Gammaproteobacteria</taxon>
        <taxon>Alteromonadales</taxon>
        <taxon>Alteromonadaceae</taxon>
        <taxon>Bowmanella</taxon>
    </lineage>
</organism>
<feature type="transmembrane region" description="Helical" evidence="6">
    <location>
        <begin position="281"/>
        <end position="301"/>
    </location>
</feature>
<dbReference type="Gene3D" id="1.20.1640.10">
    <property type="entry name" value="Multidrug efflux transporter AcrB transmembrane domain"/>
    <property type="match status" value="2"/>
</dbReference>
<keyword evidence="3 6" id="KW-0812">Transmembrane</keyword>
<dbReference type="InterPro" id="IPR000731">
    <property type="entry name" value="SSD"/>
</dbReference>